<evidence type="ECO:0000256" key="7">
    <source>
        <dbReference type="ARBA" id="ARBA00023237"/>
    </source>
</evidence>
<dbReference type="InterPro" id="IPR000531">
    <property type="entry name" value="Beta-barrel_TonB"/>
</dbReference>
<evidence type="ECO:0000313" key="13">
    <source>
        <dbReference type="EMBL" id="MFB9898685.1"/>
    </source>
</evidence>
<dbReference type="InterPro" id="IPR012910">
    <property type="entry name" value="Plug_dom"/>
</dbReference>
<dbReference type="SUPFAM" id="SSF49464">
    <property type="entry name" value="Carboxypeptidase regulatory domain-like"/>
    <property type="match status" value="1"/>
</dbReference>
<dbReference type="Pfam" id="PF13715">
    <property type="entry name" value="CarbopepD_reg_2"/>
    <property type="match status" value="1"/>
</dbReference>
<keyword evidence="6 8" id="KW-0472">Membrane</keyword>
<dbReference type="NCBIfam" id="TIGR04056">
    <property type="entry name" value="OMP_RagA_SusC"/>
    <property type="match status" value="1"/>
</dbReference>
<keyword evidence="3 8" id="KW-1134">Transmembrane beta strand</keyword>
<keyword evidence="4 8" id="KW-0812">Transmembrane</keyword>
<comment type="similarity">
    <text evidence="8 9">Belongs to the TonB-dependent receptor family.</text>
</comment>
<feature type="domain" description="TonB-dependent receptor-like beta-barrel" evidence="11">
    <location>
        <begin position="460"/>
        <end position="1037"/>
    </location>
</feature>
<dbReference type="InterPro" id="IPR039426">
    <property type="entry name" value="TonB-dep_rcpt-like"/>
</dbReference>
<organism evidence="13 14">
    <name type="scientific">Hallella seregens ATCC 51272</name>
    <dbReference type="NCBI Taxonomy" id="1336250"/>
    <lineage>
        <taxon>Bacteria</taxon>
        <taxon>Pseudomonadati</taxon>
        <taxon>Bacteroidota</taxon>
        <taxon>Bacteroidia</taxon>
        <taxon>Bacteroidales</taxon>
        <taxon>Prevotellaceae</taxon>
        <taxon>Hallella</taxon>
    </lineage>
</organism>
<feature type="domain" description="TonB-dependent receptor plug" evidence="12">
    <location>
        <begin position="123"/>
        <end position="230"/>
    </location>
</feature>
<keyword evidence="7 8" id="KW-0998">Cell outer membrane</keyword>
<dbReference type="SUPFAM" id="SSF56935">
    <property type="entry name" value="Porins"/>
    <property type="match status" value="1"/>
</dbReference>
<evidence type="ECO:0000256" key="6">
    <source>
        <dbReference type="ARBA" id="ARBA00023136"/>
    </source>
</evidence>
<dbReference type="Gene3D" id="2.60.40.1120">
    <property type="entry name" value="Carboxypeptidase-like, regulatory domain"/>
    <property type="match status" value="1"/>
</dbReference>
<accession>A0ABV5ZP78</accession>
<evidence type="ECO:0000259" key="11">
    <source>
        <dbReference type="Pfam" id="PF00593"/>
    </source>
</evidence>
<evidence type="ECO:0000256" key="4">
    <source>
        <dbReference type="ARBA" id="ARBA00022692"/>
    </source>
</evidence>
<evidence type="ECO:0000256" key="5">
    <source>
        <dbReference type="ARBA" id="ARBA00023077"/>
    </source>
</evidence>
<evidence type="ECO:0000256" key="9">
    <source>
        <dbReference type="RuleBase" id="RU003357"/>
    </source>
</evidence>
<dbReference type="InterPro" id="IPR023997">
    <property type="entry name" value="TonB-dep_OMP_SusC/RagA_CS"/>
</dbReference>
<dbReference type="Pfam" id="PF07715">
    <property type="entry name" value="Plug"/>
    <property type="match status" value="1"/>
</dbReference>
<dbReference type="Gene3D" id="2.40.170.20">
    <property type="entry name" value="TonB-dependent receptor, beta-barrel domain"/>
    <property type="match status" value="1"/>
</dbReference>
<keyword evidence="14" id="KW-1185">Reference proteome</keyword>
<keyword evidence="2 8" id="KW-0813">Transport</keyword>
<evidence type="ECO:0000256" key="2">
    <source>
        <dbReference type="ARBA" id="ARBA00022448"/>
    </source>
</evidence>
<evidence type="ECO:0000256" key="3">
    <source>
        <dbReference type="ARBA" id="ARBA00022452"/>
    </source>
</evidence>
<evidence type="ECO:0000256" key="8">
    <source>
        <dbReference type="PROSITE-ProRule" id="PRU01360"/>
    </source>
</evidence>
<dbReference type="EMBL" id="JBHLZF010000002">
    <property type="protein sequence ID" value="MFB9898685.1"/>
    <property type="molecule type" value="Genomic_DNA"/>
</dbReference>
<proteinExistence type="inferred from homology"/>
<comment type="caution">
    <text evidence="13">The sequence shown here is derived from an EMBL/GenBank/DDBJ whole genome shotgun (WGS) entry which is preliminary data.</text>
</comment>
<dbReference type="InterPro" id="IPR008969">
    <property type="entry name" value="CarboxyPept-like_regulatory"/>
</dbReference>
<protein>
    <submittedName>
        <fullName evidence="13">SusC/RagA family TonB-linked outer membrane protein</fullName>
    </submittedName>
</protein>
<evidence type="ECO:0000256" key="1">
    <source>
        <dbReference type="ARBA" id="ARBA00004571"/>
    </source>
</evidence>
<dbReference type="NCBIfam" id="TIGR04057">
    <property type="entry name" value="SusC_RagA_signa"/>
    <property type="match status" value="1"/>
</dbReference>
<evidence type="ECO:0000313" key="14">
    <source>
        <dbReference type="Proteomes" id="UP001589688"/>
    </source>
</evidence>
<dbReference type="InterPro" id="IPR037066">
    <property type="entry name" value="Plug_dom_sf"/>
</dbReference>
<comment type="subcellular location">
    <subcellularLocation>
        <location evidence="1 8">Cell outer membrane</location>
        <topology evidence="1 8">Multi-pass membrane protein</topology>
    </subcellularLocation>
</comment>
<dbReference type="Gene3D" id="2.170.130.10">
    <property type="entry name" value="TonB-dependent receptor, plug domain"/>
    <property type="match status" value="1"/>
</dbReference>
<dbReference type="RefSeq" id="WP_027952686.1">
    <property type="nucleotide sequence ID" value="NZ_JADU01000028.1"/>
</dbReference>
<gene>
    <name evidence="13" type="ORF">ACFFK8_13035</name>
</gene>
<dbReference type="PROSITE" id="PS52016">
    <property type="entry name" value="TONB_DEPENDENT_REC_3"/>
    <property type="match status" value="1"/>
</dbReference>
<name>A0ABV5ZP78_9BACT</name>
<sequence>MKQSQGNRSKNHLSRLLFTTSFLLCTSMAVAQNRVTGTVVDSNGEPVIGASVIIQGTSQGTVTDLDGHFSIAGVKDGQTITVSYVGFESRSVMARGTAPLAITLTEDKLNLDEVVVIGYGSVKKRNLTSAVAKMDNKGIQDRPLARAEQALQGQLAGVTVRTVSGEPGADQQIRVRGAASVNASSDPLYVVDGVPQNTISNLNPNDIQSIEVLKDAASAAIYGSRGSNGVVIVTTKRGKNGKPTVTFNASVGFQSPEKKLDIMSAQEWMQFKMRWNDQYYLNTAASRGVTNASITDDNATRMANIGGSMSKPNYMVVLDNRWFQYLDPSVAAAHGYTVTGNEGSLALLDWQDRCFRNAMIQNYDVSVSGGTDALSYMVSGGYMRQDGLVVGTDYQRVNLRANVESKINKYLTIGLNLAPTYIIVNGSGWANGKDAMVHHIVSATPVAEPDAGYYTNRQPYLKYDWAGTPSPLATLEQNINRSNRARLVANAFMRITPIEDLKIEFSGAANYYDVDGRSYNFTSASANWTSGEGSQSSGGHSTSRVWSTLVQALANYDHDFGKHNLSLMAGASRENSNVGFSTNQTYKAPFANDAITGSFNGSIVTPNANTVTESTPNNLVSVFGRASYNYAERYLLSASLRYDGGSVFGGDNKWGVFPALSAGWLVSEEKFWKNWKPSWWNTFKLRASYGVTGNNNISNTAAYATLTAVAYAGAAGFNANSLGNADLGWEKTHSTDVAFDFGFLDNRLQVSLDWYTKRTKDLLYQVPVAGASGFTSIWGNLGEIKNRGLDVELTSHNITGKFKWDTSFNVSYNTNEVVSLGTDNTPIYSGFNGTGDGANASNILAVGHPVNAFYMYEAVGVWKSQAELDAYAQECGVKRVTFQGKANKPGDIRYRDVNHDGNITLDDDRVYLGQPTPKWTFGMTNTFQWKGFDASMLITAQLGGKILGTLGRAIDRPSMGAQGNVMDCWNTAWWSENETGDGTTPYIFSSTTGGQVDSRWLWSSNYLSLKNLTIGYTLPVKSKILQRARIYASCENLLRFDDYYSGFSPEIANGKSGVPGGASALGIDYGGYPTARVYTLGVNITF</sequence>
<keyword evidence="10" id="KW-0732">Signal</keyword>
<keyword evidence="5 9" id="KW-0798">TonB box</keyword>
<dbReference type="InterPro" id="IPR036942">
    <property type="entry name" value="Beta-barrel_TonB_sf"/>
</dbReference>
<evidence type="ECO:0000259" key="12">
    <source>
        <dbReference type="Pfam" id="PF07715"/>
    </source>
</evidence>
<evidence type="ECO:0000256" key="10">
    <source>
        <dbReference type="SAM" id="SignalP"/>
    </source>
</evidence>
<dbReference type="Proteomes" id="UP001589688">
    <property type="component" value="Unassembled WGS sequence"/>
</dbReference>
<feature type="chain" id="PRO_5046555257" evidence="10">
    <location>
        <begin position="32"/>
        <end position="1086"/>
    </location>
</feature>
<feature type="signal peptide" evidence="10">
    <location>
        <begin position="1"/>
        <end position="31"/>
    </location>
</feature>
<dbReference type="Pfam" id="PF00593">
    <property type="entry name" value="TonB_dep_Rec_b-barrel"/>
    <property type="match status" value="1"/>
</dbReference>
<reference evidence="13 14" key="1">
    <citation type="submission" date="2024-09" db="EMBL/GenBank/DDBJ databases">
        <authorList>
            <person name="Sun Q."/>
            <person name="Mori K."/>
        </authorList>
    </citation>
    <scope>NUCLEOTIDE SEQUENCE [LARGE SCALE GENOMIC DNA]</scope>
    <source>
        <strain evidence="13 14">ATCC 51272</strain>
    </source>
</reference>
<dbReference type="InterPro" id="IPR023996">
    <property type="entry name" value="TonB-dep_OMP_SusC/RagA"/>
</dbReference>